<keyword evidence="3" id="KW-1185">Reference proteome</keyword>
<dbReference type="RefSeq" id="WP_380695991.1">
    <property type="nucleotide sequence ID" value="NZ_JBHRYR010000003.1"/>
</dbReference>
<reference evidence="3" key="1">
    <citation type="journal article" date="2019" name="Int. J. Syst. Evol. Microbiol.">
        <title>The Global Catalogue of Microorganisms (GCM) 10K type strain sequencing project: providing services to taxonomists for standard genome sequencing and annotation.</title>
        <authorList>
            <consortium name="The Broad Institute Genomics Platform"/>
            <consortium name="The Broad Institute Genome Sequencing Center for Infectious Disease"/>
            <person name="Wu L."/>
            <person name="Ma J."/>
        </authorList>
    </citation>
    <scope>NUCLEOTIDE SEQUENCE [LARGE SCALE GENOMIC DNA]</scope>
    <source>
        <strain evidence="3">IBRC 10765</strain>
    </source>
</reference>
<dbReference type="PANTHER" id="PTHR33608">
    <property type="entry name" value="BLL2464 PROTEIN"/>
    <property type="match status" value="1"/>
</dbReference>
<proteinExistence type="predicted"/>
<protein>
    <submittedName>
        <fullName evidence="2">DUF58 domain-containing protein</fullName>
    </submittedName>
</protein>
<dbReference type="InterPro" id="IPR002881">
    <property type="entry name" value="DUF58"/>
</dbReference>
<gene>
    <name evidence="2" type="ORF">ACFOOG_09835</name>
</gene>
<dbReference type="Proteomes" id="UP001595617">
    <property type="component" value="Unassembled WGS sequence"/>
</dbReference>
<dbReference type="EMBL" id="JBHRYR010000003">
    <property type="protein sequence ID" value="MFC3853130.1"/>
    <property type="molecule type" value="Genomic_DNA"/>
</dbReference>
<evidence type="ECO:0000259" key="1">
    <source>
        <dbReference type="Pfam" id="PF01882"/>
    </source>
</evidence>
<name>A0ABV7ZY23_9GAMM</name>
<organism evidence="2 3">
    <name type="scientific">Saccharospirillum mangrovi</name>
    <dbReference type="NCBI Taxonomy" id="2161747"/>
    <lineage>
        <taxon>Bacteria</taxon>
        <taxon>Pseudomonadati</taxon>
        <taxon>Pseudomonadota</taxon>
        <taxon>Gammaproteobacteria</taxon>
        <taxon>Oceanospirillales</taxon>
        <taxon>Saccharospirillaceae</taxon>
        <taxon>Saccharospirillum</taxon>
    </lineage>
</organism>
<comment type="caution">
    <text evidence="2">The sequence shown here is derived from an EMBL/GenBank/DDBJ whole genome shotgun (WGS) entry which is preliminary data.</text>
</comment>
<feature type="domain" description="DUF58" evidence="1">
    <location>
        <begin position="46"/>
        <end position="230"/>
    </location>
</feature>
<sequence>MLQGVSVSLADLASLRGAAAQSWRGLAQQLGAHESRLLGQGMHMREIRPYQPGDDIRHIHWRASARAQGTYSKVYDVEHELPWMLLIALTPSMFFGSRTAFKSVRALDAAARIAWARHAQHDSVGSLLLTAQQHRWHAPTRMASGLLRQLDEWASSSTLTSEHPLSVGHFRQCMGELPRYIKRQQATVVIADFLPHYPWREWIQAMQGIPTTFLQITDALETSLPSQGVFPAMSGGRVHWLTGSAQAQARYGASRQAWFQQLRDQLDPQRHRWVTLDTQQDPDHWQWLMQDQSHDRR</sequence>
<accession>A0ABV7ZY23</accession>
<evidence type="ECO:0000313" key="2">
    <source>
        <dbReference type="EMBL" id="MFC3853130.1"/>
    </source>
</evidence>
<dbReference type="Pfam" id="PF01882">
    <property type="entry name" value="DUF58"/>
    <property type="match status" value="1"/>
</dbReference>
<dbReference type="PANTHER" id="PTHR33608:SF12">
    <property type="entry name" value="DUF58 DOMAIN-CONTAINING PROTEIN"/>
    <property type="match status" value="1"/>
</dbReference>
<evidence type="ECO:0000313" key="3">
    <source>
        <dbReference type="Proteomes" id="UP001595617"/>
    </source>
</evidence>